<proteinExistence type="predicted"/>
<dbReference type="EMBL" id="JBBPFD010000020">
    <property type="protein sequence ID" value="KAK7884333.1"/>
    <property type="molecule type" value="Genomic_DNA"/>
</dbReference>
<comment type="caution">
    <text evidence="2">The sequence shown here is derived from an EMBL/GenBank/DDBJ whole genome shotgun (WGS) entry which is preliminary data.</text>
</comment>
<feature type="compositionally biased region" description="Pro residues" evidence="1">
    <location>
        <begin position="106"/>
        <end position="123"/>
    </location>
</feature>
<gene>
    <name evidence="2" type="ORF">WMY93_027456</name>
</gene>
<feature type="compositionally biased region" description="Acidic residues" evidence="1">
    <location>
        <begin position="51"/>
        <end position="79"/>
    </location>
</feature>
<dbReference type="AlphaFoldDB" id="A0AAW0MT16"/>
<protein>
    <submittedName>
        <fullName evidence="2">Uncharacterized protein</fullName>
    </submittedName>
</protein>
<dbReference type="Proteomes" id="UP001460270">
    <property type="component" value="Unassembled WGS sequence"/>
</dbReference>
<feature type="compositionally biased region" description="Polar residues" evidence="1">
    <location>
        <begin position="162"/>
        <end position="178"/>
    </location>
</feature>
<sequence>MQSMMQSLICMNESLTISNVTEALDPGDLPVVDIPDMAGEQVPLLQGFLEEEYWDDDESLSEEEDEESTDEDEESEEDDPRFPFLAFWANWQRPVTPPFRRSSPPDALPAPSSPPASRPPPVGPALDFLPLGGSKRHRDEDEEEEPSFKRQRSEDSPEDPAPSTSAGTSDPAPSTSAGTSGGFFIRNFHLLQRCSSTAPRPPSKGPTLDFIPLGGSSPDHPATSYHHLLQDSESDED</sequence>
<organism evidence="2 3">
    <name type="scientific">Mugilogobius chulae</name>
    <name type="common">yellowstripe goby</name>
    <dbReference type="NCBI Taxonomy" id="88201"/>
    <lineage>
        <taxon>Eukaryota</taxon>
        <taxon>Metazoa</taxon>
        <taxon>Chordata</taxon>
        <taxon>Craniata</taxon>
        <taxon>Vertebrata</taxon>
        <taxon>Euteleostomi</taxon>
        <taxon>Actinopterygii</taxon>
        <taxon>Neopterygii</taxon>
        <taxon>Teleostei</taxon>
        <taxon>Neoteleostei</taxon>
        <taxon>Acanthomorphata</taxon>
        <taxon>Gobiaria</taxon>
        <taxon>Gobiiformes</taxon>
        <taxon>Gobioidei</taxon>
        <taxon>Gobiidae</taxon>
        <taxon>Gobionellinae</taxon>
        <taxon>Mugilogobius</taxon>
    </lineage>
</organism>
<feature type="region of interest" description="Disordered" evidence="1">
    <location>
        <begin position="194"/>
        <end position="237"/>
    </location>
</feature>
<feature type="compositionally biased region" description="Basic and acidic residues" evidence="1">
    <location>
        <begin position="146"/>
        <end position="155"/>
    </location>
</feature>
<feature type="region of interest" description="Disordered" evidence="1">
    <location>
        <begin position="51"/>
        <end position="182"/>
    </location>
</feature>
<evidence type="ECO:0000256" key="1">
    <source>
        <dbReference type="SAM" id="MobiDB-lite"/>
    </source>
</evidence>
<evidence type="ECO:0000313" key="3">
    <source>
        <dbReference type="Proteomes" id="UP001460270"/>
    </source>
</evidence>
<evidence type="ECO:0000313" key="2">
    <source>
        <dbReference type="EMBL" id="KAK7884333.1"/>
    </source>
</evidence>
<keyword evidence="3" id="KW-1185">Reference proteome</keyword>
<accession>A0AAW0MT16</accession>
<name>A0AAW0MT16_9GOBI</name>
<reference evidence="3" key="1">
    <citation type="submission" date="2024-04" db="EMBL/GenBank/DDBJ databases">
        <title>Salinicola lusitanus LLJ914,a marine bacterium isolated from the Okinawa Trough.</title>
        <authorList>
            <person name="Li J."/>
        </authorList>
    </citation>
    <scope>NUCLEOTIDE SEQUENCE [LARGE SCALE GENOMIC DNA]</scope>
</reference>